<dbReference type="PANTHER" id="PTHR43855">
    <property type="entry name" value="THIOSULFATE SULFURTRANSFERASE"/>
    <property type="match status" value="1"/>
</dbReference>
<accession>A0A1G6Q053</accession>
<dbReference type="Pfam" id="PF00581">
    <property type="entry name" value="Rhodanese"/>
    <property type="match status" value="2"/>
</dbReference>
<evidence type="ECO:0000256" key="2">
    <source>
        <dbReference type="SAM" id="SignalP"/>
    </source>
</evidence>
<gene>
    <name evidence="4" type="ORF">SAMN05660835_01489</name>
</gene>
<dbReference type="SMART" id="SM00450">
    <property type="entry name" value="RHOD"/>
    <property type="match status" value="2"/>
</dbReference>
<protein>
    <submittedName>
        <fullName evidence="4">Thiosulfate/3-mercaptopyruvate sulfurtransferase</fullName>
    </submittedName>
</protein>
<name>A0A1G6Q053_9BACT</name>
<feature type="signal peptide" evidence="2">
    <location>
        <begin position="1"/>
        <end position="22"/>
    </location>
</feature>
<dbReference type="AlphaFoldDB" id="A0A1G6Q053"/>
<evidence type="ECO:0000313" key="5">
    <source>
        <dbReference type="Proteomes" id="UP000199411"/>
    </source>
</evidence>
<evidence type="ECO:0000256" key="1">
    <source>
        <dbReference type="ARBA" id="ARBA00022737"/>
    </source>
</evidence>
<keyword evidence="1" id="KW-0677">Repeat</keyword>
<dbReference type="Proteomes" id="UP000199411">
    <property type="component" value="Unassembled WGS sequence"/>
</dbReference>
<proteinExistence type="predicted"/>
<feature type="domain" description="Rhodanese" evidence="3">
    <location>
        <begin position="37"/>
        <end position="152"/>
    </location>
</feature>
<dbReference type="GO" id="GO:0016740">
    <property type="term" value="F:transferase activity"/>
    <property type="evidence" value="ECO:0007669"/>
    <property type="project" value="UniProtKB-KW"/>
</dbReference>
<organism evidence="4 5">
    <name type="scientific">Desulfurella multipotens</name>
    <dbReference type="NCBI Taxonomy" id="79269"/>
    <lineage>
        <taxon>Bacteria</taxon>
        <taxon>Pseudomonadati</taxon>
        <taxon>Campylobacterota</taxon>
        <taxon>Desulfurellia</taxon>
        <taxon>Desulfurellales</taxon>
        <taxon>Desulfurellaceae</taxon>
        <taxon>Desulfurella</taxon>
    </lineage>
</organism>
<dbReference type="Gene3D" id="3.40.250.10">
    <property type="entry name" value="Rhodanese-like domain"/>
    <property type="match status" value="2"/>
</dbReference>
<dbReference type="InterPro" id="IPR051126">
    <property type="entry name" value="Thiosulfate_sulfurtransferase"/>
</dbReference>
<dbReference type="InterPro" id="IPR036873">
    <property type="entry name" value="Rhodanese-like_dom_sf"/>
</dbReference>
<feature type="chain" id="PRO_5011471893" evidence="2">
    <location>
        <begin position="23"/>
        <end position="308"/>
    </location>
</feature>
<keyword evidence="5" id="KW-1185">Reference proteome</keyword>
<evidence type="ECO:0000313" key="4">
    <source>
        <dbReference type="EMBL" id="SDC85832.1"/>
    </source>
</evidence>
<dbReference type="EMBL" id="FMYU01000010">
    <property type="protein sequence ID" value="SDC85832.1"/>
    <property type="molecule type" value="Genomic_DNA"/>
</dbReference>
<dbReference type="PROSITE" id="PS50206">
    <property type="entry name" value="RHODANESE_3"/>
    <property type="match status" value="2"/>
</dbReference>
<keyword evidence="4" id="KW-0808">Transferase</keyword>
<keyword evidence="4" id="KW-0670">Pyruvate</keyword>
<sequence>MLKRLAWMVCLSLLLLFNFAFAKVGILSTQEVASMIGKKGVVIIDTRPQEAYLKAHLPNAVNLTPTGELFSEQYGVKAASIASNSQLEAALSNAGILPTDTVIVYSGGDNPAFFLTNATRVILALKWAGVENVYFMNGGFEKWVDEKRPVQSGEVALPKTHFVIKRNTPQTYVFSDFVEWAVKNENKIQLVDVRPFAQYIGEFTSDKRLAKYGHIKGAVNLPVGECVKKVDNYFLIKTPQEIESLLKKAGLDNNKPIISYCNTGYFASGLWFVERALFNNELVFTYNGSMVSASRNPNIPIVTGASPL</sequence>
<dbReference type="RefSeq" id="WP_092129317.1">
    <property type="nucleotide sequence ID" value="NZ_FMYU01000010.1"/>
</dbReference>
<keyword evidence="2" id="KW-0732">Signal</keyword>
<evidence type="ECO:0000259" key="3">
    <source>
        <dbReference type="PROSITE" id="PS50206"/>
    </source>
</evidence>
<dbReference type="PANTHER" id="PTHR43855:SF1">
    <property type="entry name" value="THIOSULFATE SULFURTRANSFERASE"/>
    <property type="match status" value="1"/>
</dbReference>
<dbReference type="InterPro" id="IPR001763">
    <property type="entry name" value="Rhodanese-like_dom"/>
</dbReference>
<dbReference type="OrthoDB" id="9781034at2"/>
<feature type="domain" description="Rhodanese" evidence="3">
    <location>
        <begin position="184"/>
        <end position="302"/>
    </location>
</feature>
<dbReference type="CDD" id="cd01448">
    <property type="entry name" value="TST_Repeat_1"/>
    <property type="match status" value="1"/>
</dbReference>
<dbReference type="SUPFAM" id="SSF52821">
    <property type="entry name" value="Rhodanese/Cell cycle control phosphatase"/>
    <property type="match status" value="2"/>
</dbReference>
<reference evidence="5" key="1">
    <citation type="submission" date="2016-10" db="EMBL/GenBank/DDBJ databases">
        <authorList>
            <person name="Varghese N."/>
            <person name="Submissions S."/>
        </authorList>
    </citation>
    <scope>NUCLEOTIDE SEQUENCE [LARGE SCALE GENOMIC DNA]</scope>
    <source>
        <strain evidence="5">DSM 8415</strain>
    </source>
</reference>